<dbReference type="EMBL" id="JAPFFF010000007">
    <property type="protein sequence ID" value="KAK8886261.1"/>
    <property type="molecule type" value="Genomic_DNA"/>
</dbReference>
<dbReference type="InterPro" id="IPR050235">
    <property type="entry name" value="CK1_Ser-Thr_kinase"/>
</dbReference>
<comment type="caution">
    <text evidence="3">The sequence shown here is derived from an EMBL/GenBank/DDBJ whole genome shotgun (WGS) entry which is preliminary data.</text>
</comment>
<proteinExistence type="predicted"/>
<dbReference type="SUPFAM" id="SSF56112">
    <property type="entry name" value="Protein kinase-like (PK-like)"/>
    <property type="match status" value="1"/>
</dbReference>
<dbReference type="SMART" id="SM00220">
    <property type="entry name" value="S_TKc"/>
    <property type="match status" value="1"/>
</dbReference>
<name>A0ABR2K5R1_9EUKA</name>
<evidence type="ECO:0000313" key="3">
    <source>
        <dbReference type="EMBL" id="KAK8886261.1"/>
    </source>
</evidence>
<dbReference type="Pfam" id="PF00069">
    <property type="entry name" value="Pkinase"/>
    <property type="match status" value="1"/>
</dbReference>
<dbReference type="PROSITE" id="PS00108">
    <property type="entry name" value="PROTEIN_KINASE_ST"/>
    <property type="match status" value="1"/>
</dbReference>
<dbReference type="PROSITE" id="PS50011">
    <property type="entry name" value="PROTEIN_KINASE_DOM"/>
    <property type="match status" value="1"/>
</dbReference>
<gene>
    <name evidence="3" type="ORF">M9Y10_041721</name>
</gene>
<reference evidence="3 4" key="1">
    <citation type="submission" date="2024-04" db="EMBL/GenBank/DDBJ databases">
        <title>Tritrichomonas musculus Genome.</title>
        <authorList>
            <person name="Alves-Ferreira E."/>
            <person name="Grigg M."/>
            <person name="Lorenzi H."/>
            <person name="Galac M."/>
        </authorList>
    </citation>
    <scope>NUCLEOTIDE SEQUENCE [LARGE SCALE GENOMIC DNA]</scope>
    <source>
        <strain evidence="3 4">EAF2021</strain>
    </source>
</reference>
<feature type="domain" description="Protein kinase" evidence="2">
    <location>
        <begin position="10"/>
        <end position="274"/>
    </location>
</feature>
<dbReference type="InterPro" id="IPR011009">
    <property type="entry name" value="Kinase-like_dom_sf"/>
</dbReference>
<keyword evidence="4" id="KW-1185">Reference proteome</keyword>
<accession>A0ABR2K5R1</accession>
<evidence type="ECO:0000259" key="2">
    <source>
        <dbReference type="PROSITE" id="PS50011"/>
    </source>
</evidence>
<organism evidence="3 4">
    <name type="scientific">Tritrichomonas musculus</name>
    <dbReference type="NCBI Taxonomy" id="1915356"/>
    <lineage>
        <taxon>Eukaryota</taxon>
        <taxon>Metamonada</taxon>
        <taxon>Parabasalia</taxon>
        <taxon>Tritrichomonadida</taxon>
        <taxon>Tritrichomonadidae</taxon>
        <taxon>Tritrichomonas</taxon>
    </lineage>
</organism>
<dbReference type="Gene3D" id="1.10.510.10">
    <property type="entry name" value="Transferase(Phosphotransferase) domain 1"/>
    <property type="match status" value="1"/>
</dbReference>
<evidence type="ECO:0000256" key="1">
    <source>
        <dbReference type="ARBA" id="ARBA00012513"/>
    </source>
</evidence>
<sequence length="319" mass="36925">MLQGGQIGGFAIVEKLSHGSFGQVFIVHSINNKELYAAKVEPVYTHQNKLNFEAKVLKSLQKSEYFPRYKTFGQNAHFSYLILELLGPSLTTVLKRLQTSKFSLSTGLRVAQHSLNAIEFFHSRGIIHRDIKPSNILVHINSSKYPISLIDFNLARYYIDNDTKNHLPERKNPGFRGTVTYASIHAHLNQELSRRDDLISWFYVITDLLIGDLPWRSLNNKDEIMIMKQNVSFSALLNPIVPEMTEIWQLIKKLKYDEEPDYQRIRILLQEAMLASNIEENSPYDWDELLSKKKEKENLDILDISESIIQSKNRCCQIL</sequence>
<dbReference type="Proteomes" id="UP001470230">
    <property type="component" value="Unassembled WGS sequence"/>
</dbReference>
<protein>
    <recommendedName>
        <fullName evidence="1">non-specific serine/threonine protein kinase</fullName>
        <ecNumber evidence="1">2.7.11.1</ecNumber>
    </recommendedName>
</protein>
<dbReference type="InterPro" id="IPR000719">
    <property type="entry name" value="Prot_kinase_dom"/>
</dbReference>
<dbReference type="EC" id="2.7.11.1" evidence="1"/>
<evidence type="ECO:0000313" key="4">
    <source>
        <dbReference type="Proteomes" id="UP001470230"/>
    </source>
</evidence>
<dbReference type="InterPro" id="IPR008271">
    <property type="entry name" value="Ser/Thr_kinase_AS"/>
</dbReference>
<dbReference type="PANTHER" id="PTHR11909">
    <property type="entry name" value="CASEIN KINASE-RELATED"/>
    <property type="match status" value="1"/>
</dbReference>